<dbReference type="KEGG" id="nib:GU926_13315"/>
<evidence type="ECO:0000313" key="3">
    <source>
        <dbReference type="Proteomes" id="UP000464214"/>
    </source>
</evidence>
<dbReference type="Proteomes" id="UP000464214">
    <property type="component" value="Chromosome"/>
</dbReference>
<reference evidence="2 3" key="1">
    <citation type="submission" date="2020-01" db="EMBL/GenBank/DDBJ databases">
        <authorList>
            <person name="Kim M."/>
        </authorList>
    </citation>
    <scope>NUCLEOTIDE SEQUENCE [LARGE SCALE GENOMIC DNA]</scope>
    <source>
        <strain evidence="2 3">BT10</strain>
    </source>
</reference>
<dbReference type="AlphaFoldDB" id="A0A6P1NXF0"/>
<evidence type="ECO:0000313" key="2">
    <source>
        <dbReference type="EMBL" id="QHL88357.1"/>
    </source>
</evidence>
<organism evidence="2 3">
    <name type="scientific">Nibribacter ruber</name>
    <dbReference type="NCBI Taxonomy" id="2698458"/>
    <lineage>
        <taxon>Bacteria</taxon>
        <taxon>Pseudomonadati</taxon>
        <taxon>Bacteroidota</taxon>
        <taxon>Cytophagia</taxon>
        <taxon>Cytophagales</taxon>
        <taxon>Hymenobacteraceae</taxon>
        <taxon>Nibribacter</taxon>
    </lineage>
</organism>
<feature type="region of interest" description="Disordered" evidence="1">
    <location>
        <begin position="51"/>
        <end position="96"/>
    </location>
</feature>
<proteinExistence type="predicted"/>
<protein>
    <submittedName>
        <fullName evidence="2">DUF4834 family protein</fullName>
    </submittedName>
</protein>
<keyword evidence="3" id="KW-1185">Reference proteome</keyword>
<feature type="compositionally biased region" description="Acidic residues" evidence="1">
    <location>
        <begin position="86"/>
        <end position="96"/>
    </location>
</feature>
<name>A0A6P1NXF0_9BACT</name>
<dbReference type="EMBL" id="CP047897">
    <property type="protein sequence ID" value="QHL88357.1"/>
    <property type="molecule type" value="Genomic_DNA"/>
</dbReference>
<feature type="compositionally biased region" description="Polar residues" evidence="1">
    <location>
        <begin position="55"/>
        <end position="64"/>
    </location>
</feature>
<dbReference type="RefSeq" id="WP_160692668.1">
    <property type="nucleotide sequence ID" value="NZ_CP047897.1"/>
</dbReference>
<feature type="compositionally biased region" description="Basic and acidic residues" evidence="1">
    <location>
        <begin position="67"/>
        <end position="85"/>
    </location>
</feature>
<dbReference type="Pfam" id="PF16118">
    <property type="entry name" value="DUF4834"/>
    <property type="match status" value="1"/>
</dbReference>
<dbReference type="InterPro" id="IPR032272">
    <property type="entry name" value="DUF4834"/>
</dbReference>
<sequence length="96" mass="11220">MKTFLIFLAIGFALRYLMPYIIKFALKLFVQKQMRKAQQFTYQGQAQQQRAYQANGHSTASSSPDAGKIKVDYVPEEQRQKKDFPDGEYVDYEEIK</sequence>
<accession>A0A6P1NXF0</accession>
<evidence type="ECO:0000256" key="1">
    <source>
        <dbReference type="SAM" id="MobiDB-lite"/>
    </source>
</evidence>
<gene>
    <name evidence="2" type="ORF">GU926_13315</name>
</gene>